<accession>A0AAQ4D489</accession>
<organism evidence="1 2">
    <name type="scientific">Amblyomma americanum</name>
    <name type="common">Lone star tick</name>
    <dbReference type="NCBI Taxonomy" id="6943"/>
    <lineage>
        <taxon>Eukaryota</taxon>
        <taxon>Metazoa</taxon>
        <taxon>Ecdysozoa</taxon>
        <taxon>Arthropoda</taxon>
        <taxon>Chelicerata</taxon>
        <taxon>Arachnida</taxon>
        <taxon>Acari</taxon>
        <taxon>Parasitiformes</taxon>
        <taxon>Ixodida</taxon>
        <taxon>Ixodoidea</taxon>
        <taxon>Ixodidae</taxon>
        <taxon>Amblyomminae</taxon>
        <taxon>Amblyomma</taxon>
    </lineage>
</organism>
<dbReference type="EMBL" id="JARKHS020035387">
    <property type="protein sequence ID" value="KAK8757279.1"/>
    <property type="molecule type" value="Genomic_DNA"/>
</dbReference>
<gene>
    <name evidence="1" type="ORF">V5799_000019</name>
</gene>
<reference evidence="1 2" key="1">
    <citation type="journal article" date="2023" name="Arcadia Sci">
        <title>De novo assembly of a long-read Amblyomma americanum tick genome.</title>
        <authorList>
            <person name="Chou S."/>
            <person name="Poskanzer K.E."/>
            <person name="Rollins M."/>
            <person name="Thuy-Boun P.S."/>
        </authorList>
    </citation>
    <scope>NUCLEOTIDE SEQUENCE [LARGE SCALE GENOMIC DNA]</scope>
    <source>
        <strain evidence="1">F_SG_1</strain>
        <tissue evidence="1">Salivary glands</tissue>
    </source>
</reference>
<evidence type="ECO:0000313" key="1">
    <source>
        <dbReference type="EMBL" id="KAK8757279.1"/>
    </source>
</evidence>
<sequence length="74" mass="8156">MGRSAGKDLRRANTGSGELQHDAVYLLCAQDAACWACIACPGVLICEWEGKTPHSNGLLIRRRHVLRRNLANQL</sequence>
<proteinExistence type="predicted"/>
<keyword evidence="2" id="KW-1185">Reference proteome</keyword>
<dbReference type="Proteomes" id="UP001321473">
    <property type="component" value="Unassembled WGS sequence"/>
</dbReference>
<comment type="caution">
    <text evidence="1">The sequence shown here is derived from an EMBL/GenBank/DDBJ whole genome shotgun (WGS) entry which is preliminary data.</text>
</comment>
<name>A0AAQ4D489_AMBAM</name>
<evidence type="ECO:0000313" key="2">
    <source>
        <dbReference type="Proteomes" id="UP001321473"/>
    </source>
</evidence>
<protein>
    <submittedName>
        <fullName evidence="1">Uncharacterized protein</fullName>
    </submittedName>
</protein>
<dbReference type="AlphaFoldDB" id="A0AAQ4D489"/>